<feature type="binding site" evidence="8">
    <location>
        <position position="50"/>
    </location>
    <ligand>
        <name>Na(+)</name>
        <dbReference type="ChEBI" id="CHEBI:29101"/>
        <label>1</label>
    </ligand>
</feature>
<comment type="subcellular location">
    <subcellularLocation>
        <location evidence="1">Membrane</location>
        <topology evidence="1">Multi-pass membrane protein</topology>
    </subcellularLocation>
</comment>
<evidence type="ECO:0000256" key="7">
    <source>
        <dbReference type="ARBA" id="ARBA00023136"/>
    </source>
</evidence>
<dbReference type="Proteomes" id="UP000285301">
    <property type="component" value="Unassembled WGS sequence"/>
</dbReference>
<keyword evidence="8" id="KW-0479">Metal-binding</keyword>
<evidence type="ECO:0000256" key="5">
    <source>
        <dbReference type="ARBA" id="ARBA00022847"/>
    </source>
</evidence>
<keyword evidence="8" id="KW-0915">Sodium</keyword>
<proteinExistence type="inferred from homology"/>
<dbReference type="GO" id="GO:0046872">
    <property type="term" value="F:metal ion binding"/>
    <property type="evidence" value="ECO:0007669"/>
    <property type="project" value="UniProtKB-KW"/>
</dbReference>
<dbReference type="InterPro" id="IPR037272">
    <property type="entry name" value="SNS_sf"/>
</dbReference>
<evidence type="ECO:0008006" key="12">
    <source>
        <dbReference type="Google" id="ProtNLM"/>
    </source>
</evidence>
<keyword evidence="11" id="KW-1185">Reference proteome</keyword>
<dbReference type="GO" id="GO:0015293">
    <property type="term" value="F:symporter activity"/>
    <property type="evidence" value="ECO:0007669"/>
    <property type="project" value="UniProtKB-KW"/>
</dbReference>
<evidence type="ECO:0000256" key="8">
    <source>
        <dbReference type="PIRSR" id="PIRSR600175-1"/>
    </source>
</evidence>
<name>A0A443RRA5_9ACAR</name>
<dbReference type="AlphaFoldDB" id="A0A443RRA5"/>
<dbReference type="Pfam" id="PF00209">
    <property type="entry name" value="SNF"/>
    <property type="match status" value="1"/>
</dbReference>
<comment type="similarity">
    <text evidence="2">Belongs to the sodium:neurotransmitter symporter (SNF) (TC 2.A.22) family.</text>
</comment>
<keyword evidence="4 9" id="KW-0812">Transmembrane</keyword>
<dbReference type="PANTHER" id="PTHR11616:SF240">
    <property type="entry name" value="BLOATED TUBULES, ISOFORM B-RELATED"/>
    <property type="match status" value="1"/>
</dbReference>
<dbReference type="PANTHER" id="PTHR11616">
    <property type="entry name" value="SODIUM/CHLORIDE DEPENDENT TRANSPORTER"/>
    <property type="match status" value="1"/>
</dbReference>
<dbReference type="OrthoDB" id="6581954at2759"/>
<dbReference type="EMBL" id="NCKU01000037">
    <property type="protein sequence ID" value="RWS17768.1"/>
    <property type="molecule type" value="Genomic_DNA"/>
</dbReference>
<evidence type="ECO:0000256" key="6">
    <source>
        <dbReference type="ARBA" id="ARBA00022989"/>
    </source>
</evidence>
<evidence type="ECO:0000256" key="1">
    <source>
        <dbReference type="ARBA" id="ARBA00004141"/>
    </source>
</evidence>
<dbReference type="PRINTS" id="PR00176">
    <property type="entry name" value="NANEUSMPORT"/>
</dbReference>
<accession>A0A443RRA5</accession>
<sequence length="108" mass="12178">MSSPKNSISITIKKIKLEEAEEAAEEHRGEWGSNVEFFLACLGNMVGIGNVYRFPFLVYKNGGGAFLIPYLFFMFLMAIPILMLETTIGQYTQRGPVESFSNMFPILK</sequence>
<keyword evidence="7 9" id="KW-0472">Membrane</keyword>
<evidence type="ECO:0000256" key="3">
    <source>
        <dbReference type="ARBA" id="ARBA00022448"/>
    </source>
</evidence>
<evidence type="ECO:0000256" key="4">
    <source>
        <dbReference type="ARBA" id="ARBA00022692"/>
    </source>
</evidence>
<evidence type="ECO:0000256" key="2">
    <source>
        <dbReference type="ARBA" id="ARBA00006459"/>
    </source>
</evidence>
<dbReference type="InterPro" id="IPR000175">
    <property type="entry name" value="Na/ntran_symport"/>
</dbReference>
<reference evidence="10 11" key="1">
    <citation type="journal article" date="2018" name="Gigascience">
        <title>Genomes of trombidid mites reveal novel predicted allergens and laterally-transferred genes associated with secondary metabolism.</title>
        <authorList>
            <person name="Dong X."/>
            <person name="Chaisiri K."/>
            <person name="Xia D."/>
            <person name="Armstrong S.D."/>
            <person name="Fang Y."/>
            <person name="Donnelly M.J."/>
            <person name="Kadowaki T."/>
            <person name="McGarry J.W."/>
            <person name="Darby A.C."/>
            <person name="Makepeace B.L."/>
        </authorList>
    </citation>
    <scope>NUCLEOTIDE SEQUENCE [LARGE SCALE GENOMIC DNA]</scope>
    <source>
        <strain evidence="10">UoL-WK</strain>
    </source>
</reference>
<dbReference type="GO" id="GO:0005886">
    <property type="term" value="C:plasma membrane"/>
    <property type="evidence" value="ECO:0007669"/>
    <property type="project" value="TreeGrafter"/>
</dbReference>
<feature type="binding site" evidence="8">
    <location>
        <position position="46"/>
    </location>
    <ligand>
        <name>Na(+)</name>
        <dbReference type="ChEBI" id="CHEBI:29101"/>
        <label>1</label>
    </ligand>
</feature>
<evidence type="ECO:0000313" key="11">
    <source>
        <dbReference type="Proteomes" id="UP000285301"/>
    </source>
</evidence>
<dbReference type="PROSITE" id="PS50267">
    <property type="entry name" value="NA_NEUROTRAN_SYMP_3"/>
    <property type="match status" value="1"/>
</dbReference>
<gene>
    <name evidence="10" type="ORF">B4U79_06089</name>
</gene>
<keyword evidence="5" id="KW-0769">Symport</keyword>
<feature type="transmembrane region" description="Helical" evidence="9">
    <location>
        <begin position="65"/>
        <end position="84"/>
    </location>
</feature>
<dbReference type="STRING" id="1965070.A0A443RRA5"/>
<evidence type="ECO:0000256" key="9">
    <source>
        <dbReference type="SAM" id="Phobius"/>
    </source>
</evidence>
<dbReference type="SUPFAM" id="SSF161070">
    <property type="entry name" value="SNF-like"/>
    <property type="match status" value="1"/>
</dbReference>
<dbReference type="GO" id="GO:0035725">
    <property type="term" value="P:sodium ion transmembrane transport"/>
    <property type="evidence" value="ECO:0007669"/>
    <property type="project" value="TreeGrafter"/>
</dbReference>
<comment type="caution">
    <text evidence="10">The sequence shown here is derived from an EMBL/GenBank/DDBJ whole genome shotgun (WGS) entry which is preliminary data.</text>
</comment>
<feature type="non-terminal residue" evidence="10">
    <location>
        <position position="108"/>
    </location>
</feature>
<protein>
    <recommendedName>
        <fullName evidence="12">Transporter</fullName>
    </recommendedName>
</protein>
<feature type="binding site" evidence="8">
    <location>
        <position position="43"/>
    </location>
    <ligand>
        <name>Na(+)</name>
        <dbReference type="ChEBI" id="CHEBI:29101"/>
        <label>1</label>
    </ligand>
</feature>
<keyword evidence="3" id="KW-0813">Transport</keyword>
<keyword evidence="6 9" id="KW-1133">Transmembrane helix</keyword>
<organism evidence="10 11">
    <name type="scientific">Dinothrombium tinctorium</name>
    <dbReference type="NCBI Taxonomy" id="1965070"/>
    <lineage>
        <taxon>Eukaryota</taxon>
        <taxon>Metazoa</taxon>
        <taxon>Ecdysozoa</taxon>
        <taxon>Arthropoda</taxon>
        <taxon>Chelicerata</taxon>
        <taxon>Arachnida</taxon>
        <taxon>Acari</taxon>
        <taxon>Acariformes</taxon>
        <taxon>Trombidiformes</taxon>
        <taxon>Prostigmata</taxon>
        <taxon>Anystina</taxon>
        <taxon>Parasitengona</taxon>
        <taxon>Trombidioidea</taxon>
        <taxon>Trombidiidae</taxon>
        <taxon>Dinothrombium</taxon>
    </lineage>
</organism>
<evidence type="ECO:0000313" key="10">
    <source>
        <dbReference type="EMBL" id="RWS17768.1"/>
    </source>
</evidence>